<feature type="transmembrane region" description="Helical" evidence="2">
    <location>
        <begin position="259"/>
        <end position="281"/>
    </location>
</feature>
<evidence type="ECO:0000313" key="3">
    <source>
        <dbReference type="EMBL" id="TQL57643.1"/>
    </source>
</evidence>
<feature type="region of interest" description="Disordered" evidence="1">
    <location>
        <begin position="1"/>
        <end position="70"/>
    </location>
</feature>
<dbReference type="EMBL" id="VFOR01000002">
    <property type="protein sequence ID" value="TQL57643.1"/>
    <property type="molecule type" value="Genomic_DNA"/>
</dbReference>
<feature type="compositionally biased region" description="Gly residues" evidence="1">
    <location>
        <begin position="1"/>
        <end position="12"/>
    </location>
</feature>
<gene>
    <name evidence="3" type="ORF">FB460_1479</name>
</gene>
<feature type="transmembrane region" description="Helical" evidence="2">
    <location>
        <begin position="72"/>
        <end position="93"/>
    </location>
</feature>
<comment type="caution">
    <text evidence="3">The sequence shown here is derived from an EMBL/GenBank/DDBJ whole genome shotgun (WGS) entry which is preliminary data.</text>
</comment>
<protein>
    <submittedName>
        <fullName evidence="3">Uncharacterized protein</fullName>
    </submittedName>
</protein>
<proteinExistence type="predicted"/>
<dbReference type="AlphaFoldDB" id="A0A542ZBC6"/>
<reference evidence="3 4" key="1">
    <citation type="submission" date="2019-06" db="EMBL/GenBank/DDBJ databases">
        <title>Sequencing the genomes of 1000 actinobacteria strains.</title>
        <authorList>
            <person name="Klenk H.-P."/>
        </authorList>
    </citation>
    <scope>NUCLEOTIDE SEQUENCE [LARGE SCALE GENOMIC DNA]</scope>
    <source>
        <strain evidence="3 4">DSM 8251</strain>
    </source>
</reference>
<feature type="transmembrane region" description="Helical" evidence="2">
    <location>
        <begin position="228"/>
        <end position="252"/>
    </location>
</feature>
<evidence type="ECO:0000256" key="2">
    <source>
        <dbReference type="SAM" id="Phobius"/>
    </source>
</evidence>
<feature type="compositionally biased region" description="Low complexity" evidence="1">
    <location>
        <begin position="15"/>
        <end position="36"/>
    </location>
</feature>
<keyword evidence="2" id="KW-0812">Transmembrane</keyword>
<accession>A0A542ZBC6</accession>
<organism evidence="3 4">
    <name type="scientific">Propioniferax innocua</name>
    <dbReference type="NCBI Taxonomy" id="1753"/>
    <lineage>
        <taxon>Bacteria</taxon>
        <taxon>Bacillati</taxon>
        <taxon>Actinomycetota</taxon>
        <taxon>Actinomycetes</taxon>
        <taxon>Propionibacteriales</taxon>
        <taxon>Propionibacteriaceae</taxon>
        <taxon>Propioniferax</taxon>
    </lineage>
</organism>
<name>A0A542ZBC6_9ACTN</name>
<keyword evidence="2" id="KW-1133">Transmembrane helix</keyword>
<feature type="transmembrane region" description="Helical" evidence="2">
    <location>
        <begin position="421"/>
        <end position="443"/>
    </location>
</feature>
<sequence length="451" mass="47209">MSKPSGSGGQGVPGRTTTAPAPGQQQPGAPGRPAGTVAKTSASGPPASQKGQKGKGRGTSRKERSTPTKLRMIRGATVAVILLTSLLTAVLMFSGRGSMTQAAGHTEQLIRMHHIKTLLLQADADATTSFLTGQEATTYVSAIEEASTLVVEASRSQPDDQEQLARLNSAIVEYNATASLATANNQQNFPVGAAHLDEAGTQLREEALPVVDSLITTNTHAVEQQTRMVPAGVVLLVLLVPLGFAIYLMIWVARRFKRVVNVGIVGATVAVAASTVVATMATSTTVAEVRSVTDDDLAAAVTIADARSNAYNAQVYQNLSLISQERSAEFNAAWQNAAVSVTQSLRDAGEQDLVDLWHVNETNHRKIRSLDADGDVDGAKKLATSQEVGAAFADFSDSADERLGTNARASTAAFNDSGPRLVAAGVTVSVLGPLAAGLMIWGVGVRLREYQ</sequence>
<keyword evidence="4" id="KW-1185">Reference proteome</keyword>
<evidence type="ECO:0000256" key="1">
    <source>
        <dbReference type="SAM" id="MobiDB-lite"/>
    </source>
</evidence>
<evidence type="ECO:0000313" key="4">
    <source>
        <dbReference type="Proteomes" id="UP000316196"/>
    </source>
</evidence>
<dbReference type="OrthoDB" id="3218196at2"/>
<dbReference type="Proteomes" id="UP000316196">
    <property type="component" value="Unassembled WGS sequence"/>
</dbReference>
<keyword evidence="2" id="KW-0472">Membrane</keyword>
<dbReference type="RefSeq" id="WP_142093499.1">
    <property type="nucleotide sequence ID" value="NZ_BAAAMD010000003.1"/>
</dbReference>